<keyword evidence="2" id="KW-0812">Transmembrane</keyword>
<gene>
    <name evidence="4" type="ORF">EHLA_3048</name>
</gene>
<keyword evidence="2" id="KW-0472">Membrane</keyword>
<evidence type="ECO:0000256" key="1">
    <source>
        <dbReference type="SAM" id="MobiDB-lite"/>
    </source>
</evidence>
<feature type="transmembrane region" description="Helical" evidence="2">
    <location>
        <begin position="6"/>
        <end position="30"/>
    </location>
</feature>
<evidence type="ECO:0000259" key="3">
    <source>
        <dbReference type="PROSITE" id="PS51781"/>
    </source>
</evidence>
<protein>
    <submittedName>
        <fullName evidence="4">Prokaryotic membrane lipoprotein lipid attachment site profile</fullName>
    </submittedName>
</protein>
<dbReference type="AlphaFoldDB" id="A0A285PWJ3"/>
<keyword evidence="4" id="KW-0449">Lipoprotein</keyword>
<evidence type="ECO:0000313" key="4">
    <source>
        <dbReference type="EMBL" id="SOB73597.1"/>
    </source>
</evidence>
<name>A0A285PWJ3_9FIRM</name>
<dbReference type="PROSITE" id="PS51257">
    <property type="entry name" value="PROKAR_LIPOPROTEIN"/>
    <property type="match status" value="1"/>
</dbReference>
<feature type="domain" description="SH3b" evidence="3">
    <location>
        <begin position="61"/>
        <end position="134"/>
    </location>
</feature>
<dbReference type="InterPro" id="IPR003646">
    <property type="entry name" value="SH3-like_bac-type"/>
</dbReference>
<reference evidence="5" key="1">
    <citation type="submission" date="2017-09" db="EMBL/GenBank/DDBJ databases">
        <authorList>
            <person name="Shetty A S."/>
        </authorList>
    </citation>
    <scope>NUCLEOTIDE SEQUENCE [LARGE SCALE GENOMIC DNA]</scope>
</reference>
<accession>A0A285PWJ3</accession>
<dbReference type="RefSeq" id="WP_096241309.1">
    <property type="nucleotide sequence ID" value="NZ_LT907978.1"/>
</dbReference>
<evidence type="ECO:0000313" key="5">
    <source>
        <dbReference type="Proteomes" id="UP000217549"/>
    </source>
</evidence>
<sequence length="144" mass="15724">MFKKLIVSFLCSIVVACTVFGGFCLLYFAIPSQKAKASISLPSTVEDSENAAESTTEDTDSENKNVYVADVYQSLTLRSEASADSDAITDLEPMTHLEVLEFTAGTNYAYVEVLSGEKKSYKGYVNSDYITKLGEPTVRIGTEE</sequence>
<dbReference type="Proteomes" id="UP000217549">
    <property type="component" value="Chromosome I"/>
</dbReference>
<organism evidence="4 5">
    <name type="scientific">Anaerobutyricum hallii</name>
    <dbReference type="NCBI Taxonomy" id="39488"/>
    <lineage>
        <taxon>Bacteria</taxon>
        <taxon>Bacillati</taxon>
        <taxon>Bacillota</taxon>
        <taxon>Clostridia</taxon>
        <taxon>Lachnospirales</taxon>
        <taxon>Lachnospiraceae</taxon>
        <taxon>Anaerobutyricum</taxon>
    </lineage>
</organism>
<proteinExistence type="predicted"/>
<dbReference type="Gene3D" id="2.30.30.40">
    <property type="entry name" value="SH3 Domains"/>
    <property type="match status" value="1"/>
</dbReference>
<keyword evidence="2" id="KW-1133">Transmembrane helix</keyword>
<feature type="region of interest" description="Disordered" evidence="1">
    <location>
        <begin position="40"/>
        <end position="62"/>
    </location>
</feature>
<dbReference type="KEGG" id="ehl:EHLA_3048"/>
<dbReference type="PROSITE" id="PS51781">
    <property type="entry name" value="SH3B"/>
    <property type="match status" value="1"/>
</dbReference>
<keyword evidence="5" id="KW-1185">Reference proteome</keyword>
<dbReference type="EMBL" id="LT907978">
    <property type="protein sequence ID" value="SOB73597.1"/>
    <property type="molecule type" value="Genomic_DNA"/>
</dbReference>
<evidence type="ECO:0000256" key="2">
    <source>
        <dbReference type="SAM" id="Phobius"/>
    </source>
</evidence>
<feature type="compositionally biased region" description="Acidic residues" evidence="1">
    <location>
        <begin position="46"/>
        <end position="60"/>
    </location>
</feature>